<dbReference type="Gene3D" id="4.10.320.10">
    <property type="entry name" value="E3-binding domain"/>
    <property type="match status" value="1"/>
</dbReference>
<proteinExistence type="predicted"/>
<accession>A0AA90SR90</accession>
<dbReference type="Proteomes" id="UP001178281">
    <property type="component" value="Unassembled WGS sequence"/>
</dbReference>
<dbReference type="Pfam" id="PF11774">
    <property type="entry name" value="Lsr2"/>
    <property type="match status" value="1"/>
</dbReference>
<dbReference type="Pfam" id="PF23359">
    <property type="entry name" value="Lsr2_DNA-bd"/>
    <property type="match status" value="1"/>
</dbReference>
<evidence type="ECO:0000313" key="6">
    <source>
        <dbReference type="Proteomes" id="UP001178281"/>
    </source>
</evidence>
<dbReference type="Gene3D" id="3.30.60.230">
    <property type="entry name" value="Lsr2, dimerization domain"/>
    <property type="match status" value="1"/>
</dbReference>
<dbReference type="InterPro" id="IPR055370">
    <property type="entry name" value="Lsr2_DNA-bd"/>
</dbReference>
<feature type="region of interest" description="Disordered" evidence="2">
    <location>
        <begin position="55"/>
        <end position="79"/>
    </location>
</feature>
<dbReference type="RefSeq" id="WP_305111516.1">
    <property type="nucleotide sequence ID" value="NZ_JAUTIX010000004.1"/>
</dbReference>
<dbReference type="AlphaFoldDB" id="A0AA90SR90"/>
<dbReference type="EMBL" id="JAUTIX010000004">
    <property type="protein sequence ID" value="MDP0398706.1"/>
    <property type="molecule type" value="Genomic_DNA"/>
</dbReference>
<dbReference type="InterPro" id="IPR042261">
    <property type="entry name" value="Lsr2-like_dimerization"/>
</dbReference>
<dbReference type="GO" id="GO:0003677">
    <property type="term" value="F:DNA binding"/>
    <property type="evidence" value="ECO:0007669"/>
    <property type="project" value="UniProtKB-KW"/>
</dbReference>
<organism evidence="5 6">
    <name type="scientific">Tsukamurella strandjordii</name>
    <dbReference type="NCBI Taxonomy" id="147577"/>
    <lineage>
        <taxon>Bacteria</taxon>
        <taxon>Bacillati</taxon>
        <taxon>Actinomycetota</taxon>
        <taxon>Actinomycetes</taxon>
        <taxon>Mycobacteriales</taxon>
        <taxon>Tsukamurellaceae</taxon>
        <taxon>Tsukamurella</taxon>
    </lineage>
</organism>
<feature type="domain" description="Lsr2 dimerization" evidence="3">
    <location>
        <begin position="1"/>
        <end position="59"/>
    </location>
</feature>
<dbReference type="InterPro" id="IPR024412">
    <property type="entry name" value="Lsr2_dim_dom"/>
</dbReference>
<feature type="domain" description="Lsr2 DNA-binding" evidence="4">
    <location>
        <begin position="76"/>
        <end position="109"/>
    </location>
</feature>
<comment type="caution">
    <text evidence="5">The sequence shown here is derived from an EMBL/GenBank/DDBJ whole genome shotgun (WGS) entry which is preliminary data.</text>
</comment>
<name>A0AA90SR90_9ACTN</name>
<reference evidence="5" key="1">
    <citation type="submission" date="2023-08" db="EMBL/GenBank/DDBJ databases">
        <title>The draft genome of Tsukamurella strandjordii strain 050030.</title>
        <authorList>
            <person name="Zhao F."/>
            <person name="Feng Y."/>
            <person name="Zong Z."/>
        </authorList>
    </citation>
    <scope>NUCLEOTIDE SEQUENCE</scope>
    <source>
        <strain evidence="5">050030</strain>
    </source>
</reference>
<sequence length="111" mass="12324">MARKVTVTLTDDLDDTLEAEETIEFSIDGVDYEIDLATKNADKLRKALTPYKDAARRVGGRKKPSRAAGTGRPSVDREQTRAIREWAKANGHAVSDRGRISQEVMDAYNNS</sequence>
<protein>
    <submittedName>
        <fullName evidence="5">Lsr2 family protein</fullName>
    </submittedName>
</protein>
<keyword evidence="1" id="KW-0238">DNA-binding</keyword>
<evidence type="ECO:0000256" key="2">
    <source>
        <dbReference type="SAM" id="MobiDB-lite"/>
    </source>
</evidence>
<dbReference type="GO" id="GO:0016746">
    <property type="term" value="F:acyltransferase activity"/>
    <property type="evidence" value="ECO:0007669"/>
    <property type="project" value="InterPro"/>
</dbReference>
<keyword evidence="6" id="KW-1185">Reference proteome</keyword>
<evidence type="ECO:0000256" key="1">
    <source>
        <dbReference type="ARBA" id="ARBA00023125"/>
    </source>
</evidence>
<evidence type="ECO:0000259" key="3">
    <source>
        <dbReference type="Pfam" id="PF11774"/>
    </source>
</evidence>
<evidence type="ECO:0000313" key="5">
    <source>
        <dbReference type="EMBL" id="MDP0398706.1"/>
    </source>
</evidence>
<dbReference type="InterPro" id="IPR036625">
    <property type="entry name" value="E3-bd_dom_sf"/>
</dbReference>
<evidence type="ECO:0000259" key="4">
    <source>
        <dbReference type="Pfam" id="PF23359"/>
    </source>
</evidence>
<gene>
    <name evidence="5" type="ORF">Q7X28_12285</name>
</gene>